<dbReference type="Gene3D" id="3.90.1720.10">
    <property type="entry name" value="endopeptidase domain like (from Nostoc punctiforme)"/>
    <property type="match status" value="1"/>
</dbReference>
<proteinExistence type="predicted"/>
<feature type="chain" id="PRO_5030955689" evidence="2">
    <location>
        <begin position="23"/>
        <end position="222"/>
    </location>
</feature>
<dbReference type="AlphaFoldDB" id="A0A7X4GF06"/>
<sequence length="222" mass="23751">MREYRIALVLALAAGCVAPVQARTAIEEARDDAGPRAALTAPAAPRASDHLECVPFARSTSGIQIYGDAHTWWGQAKERYATGQAPRVGAVMAIRPFNNSRLGHVATVSRIIDSRTILLSHANWSSPGQIERNVTALDVSPANDWSQVRIWYAPSGGLGTTHWPVEGFIYNARPGAAPQALPLPGSRAEKAPAKSMRSAKARGAERPGRRSDPIGAIIAGRY</sequence>
<evidence type="ECO:0000256" key="2">
    <source>
        <dbReference type="SAM" id="SignalP"/>
    </source>
</evidence>
<dbReference type="Pfam" id="PF05257">
    <property type="entry name" value="CHAP"/>
    <property type="match status" value="1"/>
</dbReference>
<dbReference type="RefSeq" id="WP_160985102.1">
    <property type="nucleotide sequence ID" value="NZ_WVTD01000003.1"/>
</dbReference>
<dbReference type="EMBL" id="WVTD01000003">
    <property type="protein sequence ID" value="MYL97376.1"/>
    <property type="molecule type" value="Genomic_DNA"/>
</dbReference>
<dbReference type="SUPFAM" id="SSF54001">
    <property type="entry name" value="Cysteine proteinases"/>
    <property type="match status" value="1"/>
</dbReference>
<name>A0A7X4GF06_9SPHN</name>
<evidence type="ECO:0000313" key="4">
    <source>
        <dbReference type="EMBL" id="MYL97376.1"/>
    </source>
</evidence>
<keyword evidence="2" id="KW-0732">Signal</keyword>
<dbReference type="InterPro" id="IPR038765">
    <property type="entry name" value="Papain-like_cys_pep_sf"/>
</dbReference>
<dbReference type="InterPro" id="IPR007921">
    <property type="entry name" value="CHAP_dom"/>
</dbReference>
<organism evidence="4 5">
    <name type="scientific">Novosphingobium silvae</name>
    <dbReference type="NCBI Taxonomy" id="2692619"/>
    <lineage>
        <taxon>Bacteria</taxon>
        <taxon>Pseudomonadati</taxon>
        <taxon>Pseudomonadota</taxon>
        <taxon>Alphaproteobacteria</taxon>
        <taxon>Sphingomonadales</taxon>
        <taxon>Sphingomonadaceae</taxon>
        <taxon>Novosphingobium</taxon>
    </lineage>
</organism>
<reference evidence="4 5" key="1">
    <citation type="submission" date="2019-12" db="EMBL/GenBank/DDBJ databases">
        <authorList>
            <person name="Feng G."/>
            <person name="Zhu H."/>
        </authorList>
    </citation>
    <scope>NUCLEOTIDE SEQUENCE [LARGE SCALE GENOMIC DNA]</scope>
    <source>
        <strain evidence="4 5">FGD1</strain>
    </source>
</reference>
<protein>
    <submittedName>
        <fullName evidence="4">CHAP domain-containing protein</fullName>
    </submittedName>
</protein>
<evidence type="ECO:0000259" key="3">
    <source>
        <dbReference type="PROSITE" id="PS50911"/>
    </source>
</evidence>
<comment type="caution">
    <text evidence="4">The sequence shown here is derived from an EMBL/GenBank/DDBJ whole genome shotgun (WGS) entry which is preliminary data.</text>
</comment>
<evidence type="ECO:0000256" key="1">
    <source>
        <dbReference type="SAM" id="MobiDB-lite"/>
    </source>
</evidence>
<feature type="region of interest" description="Disordered" evidence="1">
    <location>
        <begin position="180"/>
        <end position="222"/>
    </location>
</feature>
<feature type="domain" description="Peptidase C51" evidence="3">
    <location>
        <begin position="28"/>
        <end position="149"/>
    </location>
</feature>
<keyword evidence="5" id="KW-1185">Reference proteome</keyword>
<gene>
    <name evidence="4" type="ORF">GR702_06260</name>
</gene>
<feature type="signal peptide" evidence="2">
    <location>
        <begin position="1"/>
        <end position="22"/>
    </location>
</feature>
<accession>A0A7X4GF06</accession>
<feature type="compositionally biased region" description="Basic and acidic residues" evidence="1">
    <location>
        <begin position="202"/>
        <end position="212"/>
    </location>
</feature>
<dbReference type="Proteomes" id="UP000465810">
    <property type="component" value="Unassembled WGS sequence"/>
</dbReference>
<evidence type="ECO:0000313" key="5">
    <source>
        <dbReference type="Proteomes" id="UP000465810"/>
    </source>
</evidence>
<dbReference type="PROSITE" id="PS50911">
    <property type="entry name" value="CHAP"/>
    <property type="match status" value="1"/>
</dbReference>
<dbReference type="PROSITE" id="PS51257">
    <property type="entry name" value="PROKAR_LIPOPROTEIN"/>
    <property type="match status" value="1"/>
</dbReference>